<feature type="domain" description="AMP-dependent synthetase/ligase" evidence="3">
    <location>
        <begin position="29"/>
        <end position="412"/>
    </location>
</feature>
<dbReference type="CDD" id="cd12119">
    <property type="entry name" value="ttLC_FACS_AlkK_like"/>
    <property type="match status" value="1"/>
</dbReference>
<dbReference type="EMBL" id="VFMM01000001">
    <property type="protein sequence ID" value="TQJ19386.1"/>
    <property type="molecule type" value="Genomic_DNA"/>
</dbReference>
<dbReference type="InterPro" id="IPR050237">
    <property type="entry name" value="ATP-dep_AMP-bd_enzyme"/>
</dbReference>
<dbReference type="NCBIfam" id="NF004837">
    <property type="entry name" value="PRK06187.1"/>
    <property type="match status" value="1"/>
</dbReference>
<dbReference type="InterPro" id="IPR020845">
    <property type="entry name" value="AMP-binding_CS"/>
</dbReference>
<dbReference type="SUPFAM" id="SSF56801">
    <property type="entry name" value="Acetyl-CoA synthetase-like"/>
    <property type="match status" value="1"/>
</dbReference>
<dbReference type="PROSITE" id="PS00455">
    <property type="entry name" value="AMP_BINDING"/>
    <property type="match status" value="1"/>
</dbReference>
<evidence type="ECO:0000256" key="1">
    <source>
        <dbReference type="ARBA" id="ARBA00006432"/>
    </source>
</evidence>
<dbReference type="PANTHER" id="PTHR43767">
    <property type="entry name" value="LONG-CHAIN-FATTY-ACID--COA LIGASE"/>
    <property type="match status" value="1"/>
</dbReference>
<dbReference type="Pfam" id="PF13193">
    <property type="entry name" value="AMP-binding_C"/>
    <property type="match status" value="1"/>
</dbReference>
<dbReference type="GO" id="GO:0016877">
    <property type="term" value="F:ligase activity, forming carbon-sulfur bonds"/>
    <property type="evidence" value="ECO:0007669"/>
    <property type="project" value="UniProtKB-ARBA"/>
</dbReference>
<evidence type="ECO:0000256" key="2">
    <source>
        <dbReference type="ARBA" id="ARBA00022598"/>
    </source>
</evidence>
<keyword evidence="6" id="KW-1185">Reference proteome</keyword>
<evidence type="ECO:0000313" key="6">
    <source>
        <dbReference type="Proteomes" id="UP000316298"/>
    </source>
</evidence>
<dbReference type="Proteomes" id="UP000316298">
    <property type="component" value="Unassembled WGS sequence"/>
</dbReference>
<dbReference type="PANTHER" id="PTHR43767:SF11">
    <property type="entry name" value="MEDIUM-CHAIN-FATTY-ACID--COA LIGASE"/>
    <property type="match status" value="1"/>
</dbReference>
<dbReference type="InterPro" id="IPR025110">
    <property type="entry name" value="AMP-bd_C"/>
</dbReference>
<reference evidence="5 6" key="1">
    <citation type="submission" date="2019-06" db="EMBL/GenBank/DDBJ databases">
        <title>Sequencing the genomes of 1000 actinobacteria strains.</title>
        <authorList>
            <person name="Klenk H.-P."/>
        </authorList>
    </citation>
    <scope>NUCLEOTIDE SEQUENCE [LARGE SCALE GENOMIC DNA]</scope>
    <source>
        <strain evidence="5 6">DSM 17305</strain>
    </source>
</reference>
<dbReference type="InterPro" id="IPR000873">
    <property type="entry name" value="AMP-dep_synth/lig_dom"/>
</dbReference>
<dbReference type="Gene3D" id="3.40.50.12780">
    <property type="entry name" value="N-terminal domain of ligase-like"/>
    <property type="match status" value="1"/>
</dbReference>
<feature type="domain" description="AMP-binding enzyme C-terminal" evidence="4">
    <location>
        <begin position="462"/>
        <end position="537"/>
    </location>
</feature>
<accession>A0A542EW42</accession>
<evidence type="ECO:0000259" key="3">
    <source>
        <dbReference type="Pfam" id="PF00501"/>
    </source>
</evidence>
<dbReference type="Pfam" id="PF00501">
    <property type="entry name" value="AMP-binding"/>
    <property type="match status" value="1"/>
</dbReference>
<sequence length="553" mass="60757">MVKVQRGWHSGFMKGLMQNYQLSLDTIFRRAEQFYPDKTVHTGGPAPTTLTYAEWADRTRRLGGVLDTLGISSDGRVATFAWNSGRHLELYFAAPCTGRVLHTLNIRLFPDQVVYIANHAEDEVVFVDRSLLGLFLPLLERMPQVRHVVVMNDLPPGAPGVDVPDDPRFHDYEELVAAASPVEFHVADENQAAAMCYTSGTTGNPKGVVYSHRSTWLHSIGVLTNAGIGLDETDTVMPVVPMFHANAWGLAHAAPMAGASLVFPGPDMSPQGILKLLVEQEVTLSAGVPTIWQGLLPLLDGVELPKLRRIPCGGSAVPEALSEAFRKKLGRPILQAWGMTETSPVATASHVPARNRNLPEEEQAHLRARAGLPLPGVEVRIVEPGSITPLPWDDEATGELQVRGPWIAAEYYQPDDGAQLNTEDGWMRTGDVAAIDRYGSVRIVDRTKDLVKSGGEWISSVELENLLMAHPAVKEAAVIGVPHPKWDERPLACVVLQEGSTVTGEEILDYLRPQVAKWWLPDAVEFIEEVPKTSVGKFSKKDLRTRFANYHLS</sequence>
<evidence type="ECO:0000313" key="5">
    <source>
        <dbReference type="EMBL" id="TQJ19386.1"/>
    </source>
</evidence>
<protein>
    <submittedName>
        <fullName evidence="5">Fatty-acyl-CoA synthase</fullName>
    </submittedName>
</protein>
<proteinExistence type="inferred from homology"/>
<dbReference type="InterPro" id="IPR042099">
    <property type="entry name" value="ANL_N_sf"/>
</dbReference>
<dbReference type="InterPro" id="IPR045851">
    <property type="entry name" value="AMP-bd_C_sf"/>
</dbReference>
<name>A0A542EW42_9ACTN</name>
<dbReference type="AlphaFoldDB" id="A0A542EW42"/>
<dbReference type="FunFam" id="3.30.300.30:FF:000008">
    <property type="entry name" value="2,3-dihydroxybenzoate-AMP ligase"/>
    <property type="match status" value="1"/>
</dbReference>
<keyword evidence="2" id="KW-0436">Ligase</keyword>
<evidence type="ECO:0000259" key="4">
    <source>
        <dbReference type="Pfam" id="PF13193"/>
    </source>
</evidence>
<dbReference type="Gene3D" id="3.30.300.30">
    <property type="match status" value="1"/>
</dbReference>
<comment type="similarity">
    <text evidence="1">Belongs to the ATP-dependent AMP-binding enzyme family.</text>
</comment>
<gene>
    <name evidence="5" type="ORF">FB475_3553</name>
</gene>
<comment type="caution">
    <text evidence="5">The sequence shown here is derived from an EMBL/GenBank/DDBJ whole genome shotgun (WGS) entry which is preliminary data.</text>
</comment>
<organism evidence="5 6">
    <name type="scientific">Kribbella jejuensis</name>
    <dbReference type="NCBI Taxonomy" id="236068"/>
    <lineage>
        <taxon>Bacteria</taxon>
        <taxon>Bacillati</taxon>
        <taxon>Actinomycetota</taxon>
        <taxon>Actinomycetes</taxon>
        <taxon>Propionibacteriales</taxon>
        <taxon>Kribbellaceae</taxon>
        <taxon>Kribbella</taxon>
    </lineage>
</organism>